<protein>
    <recommendedName>
        <fullName evidence="3">Elongation factor Ts</fullName>
    </recommendedName>
</protein>
<name>A0A3E0TNV4_9GAMM</name>
<dbReference type="OrthoDB" id="6369677at2"/>
<dbReference type="Proteomes" id="UP000256478">
    <property type="component" value="Unassembled WGS sequence"/>
</dbReference>
<evidence type="ECO:0000313" key="2">
    <source>
        <dbReference type="Proteomes" id="UP000256478"/>
    </source>
</evidence>
<proteinExistence type="predicted"/>
<accession>A0A3E0TNV4</accession>
<organism evidence="1 2">
    <name type="scientific">Thalassotalea euphylliae</name>
    <dbReference type="NCBI Taxonomy" id="1655234"/>
    <lineage>
        <taxon>Bacteria</taxon>
        <taxon>Pseudomonadati</taxon>
        <taxon>Pseudomonadota</taxon>
        <taxon>Gammaproteobacteria</taxon>
        <taxon>Alteromonadales</taxon>
        <taxon>Colwelliaceae</taxon>
        <taxon>Thalassotalea</taxon>
    </lineage>
</organism>
<evidence type="ECO:0000313" key="1">
    <source>
        <dbReference type="EMBL" id="REL26204.1"/>
    </source>
</evidence>
<dbReference type="AlphaFoldDB" id="A0A3E0TNV4"/>
<dbReference type="RefSeq" id="WP_116007325.1">
    <property type="nucleotide sequence ID" value="NZ_QUOU01000001.1"/>
</dbReference>
<sequence length="112" mass="13083">MGTEELQHEIKSLLAKLNWSQKRLGSEVYLAKYDDEDEYEIKRYEEKVKKDLSRRTTKPELLMSYLEIISQHNELKKLDLIVPSYCRSGLLSNTIENGMSDISKLISKLVCE</sequence>
<reference evidence="1 2" key="1">
    <citation type="submission" date="2018-08" db="EMBL/GenBank/DDBJ databases">
        <title>Thalassotalea euphylliae genome.</title>
        <authorList>
            <person name="Summers S."/>
            <person name="Rice S.A."/>
            <person name="Freckelton M.L."/>
            <person name="Nedved B.T."/>
            <person name="Hadfield M.G."/>
        </authorList>
    </citation>
    <scope>NUCLEOTIDE SEQUENCE [LARGE SCALE GENOMIC DNA]</scope>
    <source>
        <strain evidence="1 2">H1</strain>
    </source>
</reference>
<gene>
    <name evidence="1" type="ORF">DXX93_06140</name>
</gene>
<evidence type="ECO:0008006" key="3">
    <source>
        <dbReference type="Google" id="ProtNLM"/>
    </source>
</evidence>
<dbReference type="EMBL" id="QUOU01000001">
    <property type="protein sequence ID" value="REL26204.1"/>
    <property type="molecule type" value="Genomic_DNA"/>
</dbReference>
<comment type="caution">
    <text evidence="1">The sequence shown here is derived from an EMBL/GenBank/DDBJ whole genome shotgun (WGS) entry which is preliminary data.</text>
</comment>